<comment type="subcellular location">
    <subcellularLocation>
        <location evidence="1">Cell outer membrane</location>
    </subcellularLocation>
</comment>
<dbReference type="EMBL" id="CP001100">
    <property type="protein sequence ID" value="ACF13781.1"/>
    <property type="molecule type" value="Genomic_DNA"/>
</dbReference>
<evidence type="ECO:0000256" key="4">
    <source>
        <dbReference type="ARBA" id="ARBA00022452"/>
    </source>
</evidence>
<dbReference type="Pfam" id="PF02321">
    <property type="entry name" value="OEP"/>
    <property type="match status" value="2"/>
</dbReference>
<dbReference type="InterPro" id="IPR051906">
    <property type="entry name" value="TolC-like"/>
</dbReference>
<proteinExistence type="inferred from homology"/>
<evidence type="ECO:0000256" key="7">
    <source>
        <dbReference type="ARBA" id="ARBA00023237"/>
    </source>
</evidence>
<dbReference type="KEGG" id="cts:Ctha_1318"/>
<comment type="similarity">
    <text evidence="2">Belongs to the outer membrane factor (OMF) (TC 1.B.17) family.</text>
</comment>
<sequence length="423" mass="48632">MRRILIFFLTNFLFLTEAMASDTLQLETCYKFAEQKYPLSKKIRQKERIEELKQGILTSYFLPQVSLNSKATYQSQLLELPFTIPGAESMEFYKDNYEVSLNVEQLVFDGGSVAAQKDIAELEKELAVQNVAVDLHALHEKVNDAYFAILLADTRKSSLELLKKELQAKLAIVESQVRNGLATESNADILKAELLKTNQNLIETDDDRKAAGKVLEEYIDLPITKNTRFGLPKPAYKPNKKNENNRPEYKAFALSRDLLEGYDDLYSAEYYPKLSGFFEYAYGRPSLNVFETDFKSYFIAGVQAKWTLWNWRRTDRNREVLQIQKKQSEADEETFSKNLSIAVYKSQSEIEKLEALLKTDREIIDLRERISDQASSKLDNGLITATDYLTDLNAKIQAQLTMNIHQIQLVKAKVQYLNIIGDM</sequence>
<feature type="chain" id="PRO_5002797797" evidence="8">
    <location>
        <begin position="21"/>
        <end position="423"/>
    </location>
</feature>
<keyword evidence="8" id="KW-0732">Signal</keyword>
<name>B3QZ88_CHLT3</name>
<dbReference type="PANTHER" id="PTHR30026:SF20">
    <property type="entry name" value="OUTER MEMBRANE PROTEIN TOLC"/>
    <property type="match status" value="1"/>
</dbReference>
<evidence type="ECO:0000256" key="2">
    <source>
        <dbReference type="ARBA" id="ARBA00007613"/>
    </source>
</evidence>
<dbReference type="HOGENOM" id="CLU_637521_0_0_10"/>
<keyword evidence="7" id="KW-0998">Cell outer membrane</keyword>
<keyword evidence="6" id="KW-0472">Membrane</keyword>
<evidence type="ECO:0000256" key="1">
    <source>
        <dbReference type="ARBA" id="ARBA00004442"/>
    </source>
</evidence>
<evidence type="ECO:0000256" key="3">
    <source>
        <dbReference type="ARBA" id="ARBA00022448"/>
    </source>
</evidence>
<evidence type="ECO:0000313" key="9">
    <source>
        <dbReference type="EMBL" id="ACF13781.1"/>
    </source>
</evidence>
<keyword evidence="10" id="KW-1185">Reference proteome</keyword>
<gene>
    <name evidence="9" type="ordered locus">Ctha_1318</name>
</gene>
<evidence type="ECO:0000256" key="5">
    <source>
        <dbReference type="ARBA" id="ARBA00022692"/>
    </source>
</evidence>
<organism evidence="9 10">
    <name type="scientific">Chloroherpeton thalassium (strain ATCC 35110 / GB-78)</name>
    <dbReference type="NCBI Taxonomy" id="517418"/>
    <lineage>
        <taxon>Bacteria</taxon>
        <taxon>Pseudomonadati</taxon>
        <taxon>Chlorobiota</taxon>
        <taxon>Chlorobiia</taxon>
        <taxon>Chlorobiales</taxon>
        <taxon>Chloroherpetonaceae</taxon>
        <taxon>Chloroherpeton</taxon>
    </lineage>
</organism>
<evidence type="ECO:0000256" key="8">
    <source>
        <dbReference type="SAM" id="SignalP"/>
    </source>
</evidence>
<dbReference type="PANTHER" id="PTHR30026">
    <property type="entry name" value="OUTER MEMBRANE PROTEIN TOLC"/>
    <property type="match status" value="1"/>
</dbReference>
<accession>B3QZ88</accession>
<dbReference type="GO" id="GO:0015288">
    <property type="term" value="F:porin activity"/>
    <property type="evidence" value="ECO:0007669"/>
    <property type="project" value="TreeGrafter"/>
</dbReference>
<dbReference type="OrthoDB" id="976750at2"/>
<protein>
    <submittedName>
        <fullName evidence="9">Outer membrane efflux protein</fullName>
    </submittedName>
</protein>
<dbReference type="eggNOG" id="COG1538">
    <property type="taxonomic scope" value="Bacteria"/>
</dbReference>
<keyword evidence="5" id="KW-0812">Transmembrane</keyword>
<dbReference type="GO" id="GO:0009279">
    <property type="term" value="C:cell outer membrane"/>
    <property type="evidence" value="ECO:0007669"/>
    <property type="project" value="UniProtKB-SubCell"/>
</dbReference>
<keyword evidence="4" id="KW-1134">Transmembrane beta strand</keyword>
<evidence type="ECO:0000256" key="6">
    <source>
        <dbReference type="ARBA" id="ARBA00023136"/>
    </source>
</evidence>
<dbReference type="SUPFAM" id="SSF56954">
    <property type="entry name" value="Outer membrane efflux proteins (OEP)"/>
    <property type="match status" value="1"/>
</dbReference>
<keyword evidence="3" id="KW-0813">Transport</keyword>
<reference evidence="9 10" key="1">
    <citation type="submission" date="2008-06" db="EMBL/GenBank/DDBJ databases">
        <title>Complete sequence of Chloroherpeton thalassium ATCC 35110.</title>
        <authorList>
            <consortium name="US DOE Joint Genome Institute"/>
            <person name="Lucas S."/>
            <person name="Copeland A."/>
            <person name="Lapidus A."/>
            <person name="Glavina del Rio T."/>
            <person name="Dalin E."/>
            <person name="Tice H."/>
            <person name="Bruce D."/>
            <person name="Goodwin L."/>
            <person name="Pitluck S."/>
            <person name="Schmutz J."/>
            <person name="Larimer F."/>
            <person name="Land M."/>
            <person name="Hauser L."/>
            <person name="Kyrpides N."/>
            <person name="Mikhailova N."/>
            <person name="Liu Z."/>
            <person name="Li T."/>
            <person name="Zhao F."/>
            <person name="Overmann J."/>
            <person name="Bryant D.A."/>
            <person name="Richardson P."/>
        </authorList>
    </citation>
    <scope>NUCLEOTIDE SEQUENCE [LARGE SCALE GENOMIC DNA]</scope>
    <source>
        <strain evidence="10">ATCC 35110 / GB-78</strain>
    </source>
</reference>
<dbReference type="Gene3D" id="1.20.1600.10">
    <property type="entry name" value="Outer membrane efflux proteins (OEP)"/>
    <property type="match status" value="1"/>
</dbReference>
<dbReference type="GO" id="GO:0015562">
    <property type="term" value="F:efflux transmembrane transporter activity"/>
    <property type="evidence" value="ECO:0007669"/>
    <property type="project" value="InterPro"/>
</dbReference>
<evidence type="ECO:0000313" key="10">
    <source>
        <dbReference type="Proteomes" id="UP000001208"/>
    </source>
</evidence>
<dbReference type="RefSeq" id="WP_012499865.1">
    <property type="nucleotide sequence ID" value="NC_011026.1"/>
</dbReference>
<dbReference type="InterPro" id="IPR003423">
    <property type="entry name" value="OMP_efflux"/>
</dbReference>
<feature type="signal peptide" evidence="8">
    <location>
        <begin position="1"/>
        <end position="20"/>
    </location>
</feature>
<dbReference type="STRING" id="517418.Ctha_1318"/>
<dbReference type="GO" id="GO:1990281">
    <property type="term" value="C:efflux pump complex"/>
    <property type="evidence" value="ECO:0007669"/>
    <property type="project" value="TreeGrafter"/>
</dbReference>
<dbReference type="AlphaFoldDB" id="B3QZ88"/>
<dbReference type="Proteomes" id="UP000001208">
    <property type="component" value="Chromosome"/>
</dbReference>